<comment type="caution">
    <text evidence="2">The sequence shown here is derived from an EMBL/GenBank/DDBJ whole genome shotgun (WGS) entry which is preliminary data.</text>
</comment>
<dbReference type="AlphaFoldDB" id="A0A937A0F9"/>
<sequence>MIKLRIVIAVFSVLSLASCDDTQVFDEYQSVSDTWEMNEKINFLLPKLDSTQTYNLFINIRNNNLYKYSNLFLISQMKFPNGKVITDTLEYQMAMPDGTWLGTGFSDLKENKLWYKENVKFIEDGAYNISIEHAMRKNGEVDGVYSLEGITDVGFRIEYVQNP</sequence>
<evidence type="ECO:0000313" key="3">
    <source>
        <dbReference type="Proteomes" id="UP000651057"/>
    </source>
</evidence>
<dbReference type="Pfam" id="PF14109">
    <property type="entry name" value="GldH_lipo"/>
    <property type="match status" value="1"/>
</dbReference>
<feature type="chain" id="PRO_5038011334" evidence="1">
    <location>
        <begin position="20"/>
        <end position="163"/>
    </location>
</feature>
<evidence type="ECO:0000313" key="2">
    <source>
        <dbReference type="EMBL" id="MBL0684556.1"/>
    </source>
</evidence>
<dbReference type="PROSITE" id="PS51257">
    <property type="entry name" value="PROKAR_LIPOPROTEIN"/>
    <property type="match status" value="1"/>
</dbReference>
<dbReference type="Proteomes" id="UP000651057">
    <property type="component" value="Unassembled WGS sequence"/>
</dbReference>
<keyword evidence="2" id="KW-0449">Lipoprotein</keyword>
<dbReference type="NCBIfam" id="TIGR03511">
    <property type="entry name" value="GldH_lipo"/>
    <property type="match status" value="1"/>
</dbReference>
<keyword evidence="3" id="KW-1185">Reference proteome</keyword>
<accession>A0A937A0F9</accession>
<proteinExistence type="predicted"/>
<dbReference type="EMBL" id="JAERQJ010000005">
    <property type="protein sequence ID" value="MBL0684556.1"/>
    <property type="molecule type" value="Genomic_DNA"/>
</dbReference>
<reference evidence="2" key="1">
    <citation type="submission" date="2021-01" db="EMBL/GenBank/DDBJ databases">
        <authorList>
            <person name="Zhong Y.L."/>
        </authorList>
    </citation>
    <scope>NUCLEOTIDE SEQUENCE</scope>
    <source>
        <strain evidence="2">KCTC 23302</strain>
    </source>
</reference>
<dbReference type="RefSeq" id="WP_201921010.1">
    <property type="nucleotide sequence ID" value="NZ_BAABAX010000031.1"/>
</dbReference>
<dbReference type="InterPro" id="IPR020018">
    <property type="entry name" value="Motility-assoc_lipoprot_GldH"/>
</dbReference>
<evidence type="ECO:0000256" key="1">
    <source>
        <dbReference type="SAM" id="SignalP"/>
    </source>
</evidence>
<feature type="signal peptide" evidence="1">
    <location>
        <begin position="1"/>
        <end position="19"/>
    </location>
</feature>
<gene>
    <name evidence="2" type="ORF">JJQ60_13585</name>
</gene>
<protein>
    <submittedName>
        <fullName evidence="2">Gliding motility lipoprotein GldH</fullName>
    </submittedName>
</protein>
<name>A0A937A0F9_9FLAO</name>
<organism evidence="2 3">
    <name type="scientific">Aquimarina mytili</name>
    <dbReference type="NCBI Taxonomy" id="874423"/>
    <lineage>
        <taxon>Bacteria</taxon>
        <taxon>Pseudomonadati</taxon>
        <taxon>Bacteroidota</taxon>
        <taxon>Flavobacteriia</taxon>
        <taxon>Flavobacteriales</taxon>
        <taxon>Flavobacteriaceae</taxon>
        <taxon>Aquimarina</taxon>
    </lineage>
</organism>
<keyword evidence="1" id="KW-0732">Signal</keyword>